<organism evidence="3 4">
    <name type="scientific">Apodospora peruviana</name>
    <dbReference type="NCBI Taxonomy" id="516989"/>
    <lineage>
        <taxon>Eukaryota</taxon>
        <taxon>Fungi</taxon>
        <taxon>Dikarya</taxon>
        <taxon>Ascomycota</taxon>
        <taxon>Pezizomycotina</taxon>
        <taxon>Sordariomycetes</taxon>
        <taxon>Sordariomycetidae</taxon>
        <taxon>Sordariales</taxon>
        <taxon>Lasiosphaeriaceae</taxon>
        <taxon>Apodospora</taxon>
    </lineage>
</organism>
<evidence type="ECO:0000313" key="4">
    <source>
        <dbReference type="Proteomes" id="UP001283341"/>
    </source>
</evidence>
<reference evidence="3" key="2">
    <citation type="submission" date="2023-06" db="EMBL/GenBank/DDBJ databases">
        <authorList>
            <consortium name="Lawrence Berkeley National Laboratory"/>
            <person name="Haridas S."/>
            <person name="Hensen N."/>
            <person name="Bonometti L."/>
            <person name="Westerberg I."/>
            <person name="Brannstrom I.O."/>
            <person name="Guillou S."/>
            <person name="Cros-Aarteil S."/>
            <person name="Calhoun S."/>
            <person name="Kuo A."/>
            <person name="Mondo S."/>
            <person name="Pangilinan J."/>
            <person name="Riley R."/>
            <person name="Labutti K."/>
            <person name="Andreopoulos B."/>
            <person name="Lipzen A."/>
            <person name="Chen C."/>
            <person name="Yanf M."/>
            <person name="Daum C."/>
            <person name="Ng V."/>
            <person name="Clum A."/>
            <person name="Steindorff A."/>
            <person name="Ohm R."/>
            <person name="Martin F."/>
            <person name="Silar P."/>
            <person name="Natvig D."/>
            <person name="Lalanne C."/>
            <person name="Gautier V."/>
            <person name="Ament-Velasquez S.L."/>
            <person name="Kruys A."/>
            <person name="Hutchinson M.I."/>
            <person name="Powell A.J."/>
            <person name="Barry K."/>
            <person name="Miller A.N."/>
            <person name="Grigoriev I.V."/>
            <person name="Debuchy R."/>
            <person name="Gladieux P."/>
            <person name="Thoren M.H."/>
            <person name="Johannesson H."/>
        </authorList>
    </citation>
    <scope>NUCLEOTIDE SEQUENCE</scope>
    <source>
        <strain evidence="3">CBS 118394</strain>
    </source>
</reference>
<name>A0AAE0LZI9_9PEZI</name>
<feature type="transmembrane region" description="Helical" evidence="2">
    <location>
        <begin position="12"/>
        <end position="32"/>
    </location>
</feature>
<comment type="caution">
    <text evidence="3">The sequence shown here is derived from an EMBL/GenBank/DDBJ whole genome shotgun (WGS) entry which is preliminary data.</text>
</comment>
<dbReference type="AlphaFoldDB" id="A0AAE0LZI9"/>
<evidence type="ECO:0000256" key="1">
    <source>
        <dbReference type="SAM" id="Coils"/>
    </source>
</evidence>
<keyword evidence="4" id="KW-1185">Reference proteome</keyword>
<keyword evidence="2" id="KW-0812">Transmembrane</keyword>
<dbReference type="EMBL" id="JAUEDM010000007">
    <property type="protein sequence ID" value="KAK3313370.1"/>
    <property type="molecule type" value="Genomic_DNA"/>
</dbReference>
<proteinExistence type="predicted"/>
<protein>
    <submittedName>
        <fullName evidence="3">Uncharacterized protein</fullName>
    </submittedName>
</protein>
<keyword evidence="2" id="KW-0472">Membrane</keyword>
<keyword evidence="2" id="KW-1133">Transmembrane helix</keyword>
<accession>A0AAE0LZI9</accession>
<evidence type="ECO:0000313" key="3">
    <source>
        <dbReference type="EMBL" id="KAK3313370.1"/>
    </source>
</evidence>
<reference evidence="3" key="1">
    <citation type="journal article" date="2023" name="Mol. Phylogenet. Evol.">
        <title>Genome-scale phylogeny and comparative genomics of the fungal order Sordariales.</title>
        <authorList>
            <person name="Hensen N."/>
            <person name="Bonometti L."/>
            <person name="Westerberg I."/>
            <person name="Brannstrom I.O."/>
            <person name="Guillou S."/>
            <person name="Cros-Aarteil S."/>
            <person name="Calhoun S."/>
            <person name="Haridas S."/>
            <person name="Kuo A."/>
            <person name="Mondo S."/>
            <person name="Pangilinan J."/>
            <person name="Riley R."/>
            <person name="LaButti K."/>
            <person name="Andreopoulos B."/>
            <person name="Lipzen A."/>
            <person name="Chen C."/>
            <person name="Yan M."/>
            <person name="Daum C."/>
            <person name="Ng V."/>
            <person name="Clum A."/>
            <person name="Steindorff A."/>
            <person name="Ohm R.A."/>
            <person name="Martin F."/>
            <person name="Silar P."/>
            <person name="Natvig D.O."/>
            <person name="Lalanne C."/>
            <person name="Gautier V."/>
            <person name="Ament-Velasquez S.L."/>
            <person name="Kruys A."/>
            <person name="Hutchinson M.I."/>
            <person name="Powell A.J."/>
            <person name="Barry K."/>
            <person name="Miller A.N."/>
            <person name="Grigoriev I.V."/>
            <person name="Debuchy R."/>
            <person name="Gladieux P."/>
            <person name="Hiltunen Thoren M."/>
            <person name="Johannesson H."/>
        </authorList>
    </citation>
    <scope>NUCLEOTIDE SEQUENCE</scope>
    <source>
        <strain evidence="3">CBS 118394</strain>
    </source>
</reference>
<gene>
    <name evidence="3" type="ORF">B0H66DRAFT_629136</name>
</gene>
<keyword evidence="1" id="KW-0175">Coiled coil</keyword>
<evidence type="ECO:0000256" key="2">
    <source>
        <dbReference type="SAM" id="Phobius"/>
    </source>
</evidence>
<feature type="coiled-coil region" evidence="1">
    <location>
        <begin position="180"/>
        <end position="209"/>
    </location>
</feature>
<sequence>MNFLKCIGTPFAILILLLIAIITAVSLLLYTLQTGPCKSGALVQYNIYLDHFERLHPELIGYVAAALATTTQRNKIPHRVIHWPHKTKRNLKFSPFGSLGFTLQKDSTTFRPSVGLFAWLEDNWSRRVVWTFLRDQVEHAVAPGGGRLVTEKEKEAFGKVMEMMIRKDIMSPSQGPFSLLRRVRKMVKGEQLEKRQKEEEDELAVAEEKMAARYAYLGRLVVVVRKDNLDWILKRGALLLPSPSDETRFTTRYLARFPPVWRGSLKDGDLEKGLGDCWQVVDARSEVSLEEKRLVVASPEVQQIC</sequence>
<dbReference type="Proteomes" id="UP001283341">
    <property type="component" value="Unassembled WGS sequence"/>
</dbReference>